<evidence type="ECO:0000313" key="3">
    <source>
        <dbReference type="Proteomes" id="UP001301769"/>
    </source>
</evidence>
<accession>A0AAN7B474</accession>
<protein>
    <recommendedName>
        <fullName evidence="4">Secreted protein</fullName>
    </recommendedName>
</protein>
<dbReference type="InterPro" id="IPR025649">
    <property type="entry name" value="DUF4360"/>
</dbReference>
<dbReference type="AlphaFoldDB" id="A0AAN7B474"/>
<reference evidence="2" key="2">
    <citation type="submission" date="2023-05" db="EMBL/GenBank/DDBJ databases">
        <authorList>
            <consortium name="Lawrence Berkeley National Laboratory"/>
            <person name="Steindorff A."/>
            <person name="Hensen N."/>
            <person name="Bonometti L."/>
            <person name="Westerberg I."/>
            <person name="Brannstrom I.O."/>
            <person name="Guillou S."/>
            <person name="Cros-Aarteil S."/>
            <person name="Calhoun S."/>
            <person name="Haridas S."/>
            <person name="Kuo A."/>
            <person name="Mondo S."/>
            <person name="Pangilinan J."/>
            <person name="Riley R."/>
            <person name="Labutti K."/>
            <person name="Andreopoulos B."/>
            <person name="Lipzen A."/>
            <person name="Chen C."/>
            <person name="Yanf M."/>
            <person name="Daum C."/>
            <person name="Ng V."/>
            <person name="Clum A."/>
            <person name="Ohm R."/>
            <person name="Martin F."/>
            <person name="Silar P."/>
            <person name="Natvig D."/>
            <person name="Lalanne C."/>
            <person name="Gautier V."/>
            <person name="Ament-Velasquez S.L."/>
            <person name="Kruys A."/>
            <person name="Hutchinson M.I."/>
            <person name="Powell A.J."/>
            <person name="Barry K."/>
            <person name="Miller A.N."/>
            <person name="Grigoriev I.V."/>
            <person name="Debuchy R."/>
            <person name="Gladieux P."/>
            <person name="Thoren M.H."/>
            <person name="Johannesson H."/>
        </authorList>
    </citation>
    <scope>NUCLEOTIDE SEQUENCE</scope>
    <source>
        <strain evidence="2">PSN293</strain>
    </source>
</reference>
<dbReference type="PANTHER" id="PTHR38847">
    <property type="match status" value="1"/>
</dbReference>
<evidence type="ECO:0008006" key="4">
    <source>
        <dbReference type="Google" id="ProtNLM"/>
    </source>
</evidence>
<comment type="caution">
    <text evidence="2">The sequence shown here is derived from an EMBL/GenBank/DDBJ whole genome shotgun (WGS) entry which is preliminary data.</text>
</comment>
<dbReference type="Proteomes" id="UP001301769">
    <property type="component" value="Unassembled WGS sequence"/>
</dbReference>
<dbReference type="EMBL" id="MU858207">
    <property type="protein sequence ID" value="KAK4209392.1"/>
    <property type="molecule type" value="Genomic_DNA"/>
</dbReference>
<reference evidence="2" key="1">
    <citation type="journal article" date="2023" name="Mol. Phylogenet. Evol.">
        <title>Genome-scale phylogeny and comparative genomics of the fungal order Sordariales.</title>
        <authorList>
            <person name="Hensen N."/>
            <person name="Bonometti L."/>
            <person name="Westerberg I."/>
            <person name="Brannstrom I.O."/>
            <person name="Guillou S."/>
            <person name="Cros-Aarteil S."/>
            <person name="Calhoun S."/>
            <person name="Haridas S."/>
            <person name="Kuo A."/>
            <person name="Mondo S."/>
            <person name="Pangilinan J."/>
            <person name="Riley R."/>
            <person name="LaButti K."/>
            <person name="Andreopoulos B."/>
            <person name="Lipzen A."/>
            <person name="Chen C."/>
            <person name="Yan M."/>
            <person name="Daum C."/>
            <person name="Ng V."/>
            <person name="Clum A."/>
            <person name="Steindorff A."/>
            <person name="Ohm R.A."/>
            <person name="Martin F."/>
            <person name="Silar P."/>
            <person name="Natvig D.O."/>
            <person name="Lalanne C."/>
            <person name="Gautier V."/>
            <person name="Ament-Velasquez S.L."/>
            <person name="Kruys A."/>
            <person name="Hutchinson M.I."/>
            <person name="Powell A.J."/>
            <person name="Barry K."/>
            <person name="Miller A.N."/>
            <person name="Grigoriev I.V."/>
            <person name="Debuchy R."/>
            <person name="Gladieux P."/>
            <person name="Hiltunen Thoren M."/>
            <person name="Johannesson H."/>
        </authorList>
    </citation>
    <scope>NUCLEOTIDE SEQUENCE</scope>
    <source>
        <strain evidence="2">PSN293</strain>
    </source>
</reference>
<evidence type="ECO:0000313" key="2">
    <source>
        <dbReference type="EMBL" id="KAK4209392.1"/>
    </source>
</evidence>
<evidence type="ECO:0000256" key="1">
    <source>
        <dbReference type="SAM" id="SignalP"/>
    </source>
</evidence>
<feature type="signal peptide" evidence="1">
    <location>
        <begin position="1"/>
        <end position="22"/>
    </location>
</feature>
<keyword evidence="3" id="KW-1185">Reference proteome</keyword>
<gene>
    <name evidence="2" type="ORF">QBC37DRAFT_378138</name>
</gene>
<name>A0AAN7B474_9PEZI</name>
<organism evidence="2 3">
    <name type="scientific">Rhypophila decipiens</name>
    <dbReference type="NCBI Taxonomy" id="261697"/>
    <lineage>
        <taxon>Eukaryota</taxon>
        <taxon>Fungi</taxon>
        <taxon>Dikarya</taxon>
        <taxon>Ascomycota</taxon>
        <taxon>Pezizomycotina</taxon>
        <taxon>Sordariomycetes</taxon>
        <taxon>Sordariomycetidae</taxon>
        <taxon>Sordariales</taxon>
        <taxon>Naviculisporaceae</taxon>
        <taxon>Rhypophila</taxon>
    </lineage>
</organism>
<proteinExistence type="predicted"/>
<sequence length="197" mass="20477">MHFIHTLPILASLAAALPAATSSPDDVRVASISYAGSGCSASTISGPFSSDGKTFGLPHGSLVAQSGPGTTAASNRKNCQIALKIRYSSGWQFSISRAEYTGYAALPGGVSGSSVAIIYFGGETRQSESSKTIDGPFAGEYTHVAKFVGGDAVWSPCGSESILNINADARLDPDNIRDSAKISVNTPENVDVVWRRC</sequence>
<dbReference type="PANTHER" id="PTHR38847:SF1">
    <property type="entry name" value="PSEUDOURIDINE SYNTHASE RSUA_RLUA-LIKE DOMAIN-CONTAINING PROTEIN"/>
    <property type="match status" value="1"/>
</dbReference>
<feature type="chain" id="PRO_5043034784" description="Secreted protein" evidence="1">
    <location>
        <begin position="23"/>
        <end position="197"/>
    </location>
</feature>
<dbReference type="Pfam" id="PF14273">
    <property type="entry name" value="DUF4360"/>
    <property type="match status" value="1"/>
</dbReference>
<keyword evidence="1" id="KW-0732">Signal</keyword>